<dbReference type="GO" id="GO:0034605">
    <property type="term" value="P:cellular response to heat"/>
    <property type="evidence" value="ECO:0007669"/>
    <property type="project" value="TreeGrafter"/>
</dbReference>
<dbReference type="PANTHER" id="PTHR10015">
    <property type="entry name" value="HEAT SHOCK TRANSCRIPTION FACTOR"/>
    <property type="match status" value="1"/>
</dbReference>
<proteinExistence type="inferred from homology"/>
<dbReference type="SUPFAM" id="SSF46785">
    <property type="entry name" value="Winged helix' DNA-binding domain"/>
    <property type="match status" value="1"/>
</dbReference>
<keyword evidence="4" id="KW-0539">Nucleus</keyword>
<keyword evidence="8" id="KW-1185">Reference proteome</keyword>
<keyword evidence="3" id="KW-0238">DNA-binding</keyword>
<dbReference type="GO" id="GO:0003700">
    <property type="term" value="F:DNA-binding transcription factor activity"/>
    <property type="evidence" value="ECO:0007669"/>
    <property type="project" value="InterPro"/>
</dbReference>
<dbReference type="GO" id="GO:0006357">
    <property type="term" value="P:regulation of transcription by RNA polymerase II"/>
    <property type="evidence" value="ECO:0007669"/>
    <property type="project" value="TreeGrafter"/>
</dbReference>
<dbReference type="GO" id="GO:0005634">
    <property type="term" value="C:nucleus"/>
    <property type="evidence" value="ECO:0007669"/>
    <property type="project" value="UniProtKB-SubCell"/>
</dbReference>
<evidence type="ECO:0000313" key="8">
    <source>
        <dbReference type="Proteomes" id="UP000682877"/>
    </source>
</evidence>
<evidence type="ECO:0000256" key="1">
    <source>
        <dbReference type="ARBA" id="ARBA00004123"/>
    </source>
</evidence>
<evidence type="ECO:0000256" key="5">
    <source>
        <dbReference type="RuleBase" id="RU004020"/>
    </source>
</evidence>
<evidence type="ECO:0000313" key="7">
    <source>
        <dbReference type="EMBL" id="CAE6240080.1"/>
    </source>
</evidence>
<feature type="domain" description="HSF-type DNA-binding" evidence="6">
    <location>
        <begin position="53"/>
        <end position="144"/>
    </location>
</feature>
<dbReference type="InterPro" id="IPR036390">
    <property type="entry name" value="WH_DNA-bd_sf"/>
</dbReference>
<dbReference type="GO" id="GO:0000978">
    <property type="term" value="F:RNA polymerase II cis-regulatory region sequence-specific DNA binding"/>
    <property type="evidence" value="ECO:0007669"/>
    <property type="project" value="TreeGrafter"/>
</dbReference>
<dbReference type="InterPro" id="IPR000232">
    <property type="entry name" value="HSF_DNA-bd"/>
</dbReference>
<comment type="subcellular location">
    <subcellularLocation>
        <location evidence="1">Nucleus</location>
    </subcellularLocation>
</comment>
<evidence type="ECO:0000259" key="6">
    <source>
        <dbReference type="SMART" id="SM00415"/>
    </source>
</evidence>
<evidence type="ECO:0000256" key="4">
    <source>
        <dbReference type="ARBA" id="ARBA00023242"/>
    </source>
</evidence>
<sequence>MGQVGYGPVLGPVLGFSADHKISVSYINRDRACWAILDLDRLEMDRDNNGKDRCRYFRKKLYKMVDDPSTNSIVSWSDNGKSFIIWNESEFCRDVLPIFSHYKEMAPFIRRLGNMGFKKMESEQWEYGSDDFVRGHPEPELSREAVRARLKELALASRNGGQAADHAFYE</sequence>
<dbReference type="SMART" id="SM00415">
    <property type="entry name" value="HSF"/>
    <property type="match status" value="1"/>
</dbReference>
<gene>
    <name evidence="7" type="ORF">AARE701A_LOCUS21479</name>
</gene>
<dbReference type="Gene3D" id="1.10.10.10">
    <property type="entry name" value="Winged helix-like DNA-binding domain superfamily/Winged helix DNA-binding domain"/>
    <property type="match status" value="1"/>
</dbReference>
<dbReference type="PANTHER" id="PTHR10015:SF427">
    <property type="entry name" value="HEAT SHOCK FACTOR PROTEIN"/>
    <property type="match status" value="1"/>
</dbReference>
<dbReference type="EMBL" id="LR999458">
    <property type="protein sequence ID" value="CAE6240080.1"/>
    <property type="molecule type" value="Genomic_DNA"/>
</dbReference>
<organism evidence="7 8">
    <name type="scientific">Arabidopsis arenosa</name>
    <name type="common">Sand rock-cress</name>
    <name type="synonym">Cardaminopsis arenosa</name>
    <dbReference type="NCBI Taxonomy" id="38785"/>
    <lineage>
        <taxon>Eukaryota</taxon>
        <taxon>Viridiplantae</taxon>
        <taxon>Streptophyta</taxon>
        <taxon>Embryophyta</taxon>
        <taxon>Tracheophyta</taxon>
        <taxon>Spermatophyta</taxon>
        <taxon>Magnoliopsida</taxon>
        <taxon>eudicotyledons</taxon>
        <taxon>Gunneridae</taxon>
        <taxon>Pentapetalae</taxon>
        <taxon>rosids</taxon>
        <taxon>malvids</taxon>
        <taxon>Brassicales</taxon>
        <taxon>Brassicaceae</taxon>
        <taxon>Camelineae</taxon>
        <taxon>Arabidopsis</taxon>
    </lineage>
</organism>
<dbReference type="AlphaFoldDB" id="A0A8S2B311"/>
<dbReference type="PRINTS" id="PR00056">
    <property type="entry name" value="HSFDOMAIN"/>
</dbReference>
<reference evidence="7" key="1">
    <citation type="submission" date="2021-01" db="EMBL/GenBank/DDBJ databases">
        <authorList>
            <person name="Bezrukov I."/>
        </authorList>
    </citation>
    <scope>NUCLEOTIDE SEQUENCE</scope>
</reference>
<dbReference type="Pfam" id="PF00447">
    <property type="entry name" value="HSF_DNA-bind"/>
    <property type="match status" value="1"/>
</dbReference>
<protein>
    <recommendedName>
        <fullName evidence="6">HSF-type DNA-binding domain-containing protein</fullName>
    </recommendedName>
</protein>
<name>A0A8S2B311_ARAAE</name>
<keyword evidence="2" id="KW-0346">Stress response</keyword>
<accession>A0A8S2B311</accession>
<dbReference type="Proteomes" id="UP000682877">
    <property type="component" value="Chromosome 8"/>
</dbReference>
<dbReference type="InterPro" id="IPR036388">
    <property type="entry name" value="WH-like_DNA-bd_sf"/>
</dbReference>
<comment type="similarity">
    <text evidence="5">Belongs to the HSF family.</text>
</comment>
<evidence type="ECO:0000256" key="2">
    <source>
        <dbReference type="ARBA" id="ARBA00023016"/>
    </source>
</evidence>
<evidence type="ECO:0000256" key="3">
    <source>
        <dbReference type="ARBA" id="ARBA00023125"/>
    </source>
</evidence>